<dbReference type="Gene3D" id="2.40.50.870">
    <property type="entry name" value="Protein of unknown function (DUF3299)"/>
    <property type="match status" value="1"/>
</dbReference>
<dbReference type="AlphaFoldDB" id="A0A848H0C8"/>
<protein>
    <recommendedName>
        <fullName evidence="4">DUF3299 domain-containing protein</fullName>
    </recommendedName>
</protein>
<dbReference type="Proteomes" id="UP000541185">
    <property type="component" value="Unassembled WGS sequence"/>
</dbReference>
<gene>
    <name evidence="2" type="ORF">HHL11_11630</name>
</gene>
<dbReference type="RefSeq" id="WP_169418537.1">
    <property type="nucleotide sequence ID" value="NZ_JABBFX010000001.1"/>
</dbReference>
<reference evidence="2 3" key="1">
    <citation type="submission" date="2020-04" db="EMBL/GenBank/DDBJ databases">
        <title>Ramlibacter sp. G-1-2-2 isolated from soil.</title>
        <authorList>
            <person name="Dahal R.H."/>
        </authorList>
    </citation>
    <scope>NUCLEOTIDE SEQUENCE [LARGE SCALE GENOMIC DNA]</scope>
    <source>
        <strain evidence="2 3">G-1-2-2</strain>
    </source>
</reference>
<comment type="caution">
    <text evidence="2">The sequence shown here is derived from an EMBL/GenBank/DDBJ whole genome shotgun (WGS) entry which is preliminary data.</text>
</comment>
<keyword evidence="3" id="KW-1185">Reference proteome</keyword>
<feature type="signal peptide" evidence="1">
    <location>
        <begin position="1"/>
        <end position="21"/>
    </location>
</feature>
<evidence type="ECO:0000313" key="3">
    <source>
        <dbReference type="Proteomes" id="UP000541185"/>
    </source>
</evidence>
<evidence type="ECO:0008006" key="4">
    <source>
        <dbReference type="Google" id="ProtNLM"/>
    </source>
</evidence>
<name>A0A848H0C8_9BURK</name>
<feature type="chain" id="PRO_5032324370" description="DUF3299 domain-containing protein" evidence="1">
    <location>
        <begin position="22"/>
        <end position="143"/>
    </location>
</feature>
<evidence type="ECO:0000256" key="1">
    <source>
        <dbReference type="SAM" id="SignalP"/>
    </source>
</evidence>
<keyword evidence="1" id="KW-0732">Signal</keyword>
<evidence type="ECO:0000313" key="2">
    <source>
        <dbReference type="EMBL" id="NML44406.1"/>
    </source>
</evidence>
<sequence>MQRRQFATALGLLPLAGAAFAAEPPRIRMFELYNEDKDRTFSPAARKLAGKAVTVQGFMAPHLKVDSDFFVLSNQPVETCPFCASEDQWIDTIIFVRMKKRQQAANPGDLILVEGKLEIGPQTDALTGFTSRVRLVDATFRVL</sequence>
<dbReference type="EMBL" id="JABBFX010000001">
    <property type="protein sequence ID" value="NML44406.1"/>
    <property type="molecule type" value="Genomic_DNA"/>
</dbReference>
<proteinExistence type="predicted"/>
<accession>A0A848H0C8</accession>
<organism evidence="2 3">
    <name type="scientific">Ramlibacter agri</name>
    <dbReference type="NCBI Taxonomy" id="2728837"/>
    <lineage>
        <taxon>Bacteria</taxon>
        <taxon>Pseudomonadati</taxon>
        <taxon>Pseudomonadota</taxon>
        <taxon>Betaproteobacteria</taxon>
        <taxon>Burkholderiales</taxon>
        <taxon>Comamonadaceae</taxon>
        <taxon>Ramlibacter</taxon>
    </lineage>
</organism>